<feature type="compositionally biased region" description="Pro residues" evidence="1">
    <location>
        <begin position="136"/>
        <end position="148"/>
    </location>
</feature>
<accession>A0A7W6K1G9</accession>
<evidence type="ECO:0000259" key="3">
    <source>
        <dbReference type="SMART" id="SM00287"/>
    </source>
</evidence>
<dbReference type="InterPro" id="IPR003646">
    <property type="entry name" value="SH3-like_bac-type"/>
</dbReference>
<dbReference type="AlphaFoldDB" id="A0A7W6K1G9"/>
<comment type="caution">
    <text evidence="4">The sequence shown here is derived from an EMBL/GenBank/DDBJ whole genome shotgun (WGS) entry which is preliminary data.</text>
</comment>
<gene>
    <name evidence="4" type="ORF">GGQ66_002023</name>
</gene>
<dbReference type="Proteomes" id="UP000584824">
    <property type="component" value="Unassembled WGS sequence"/>
</dbReference>
<protein>
    <submittedName>
        <fullName evidence="4">Uncharacterized protein YraI</fullName>
    </submittedName>
</protein>
<feature type="compositionally biased region" description="Basic and acidic residues" evidence="1">
    <location>
        <begin position="274"/>
        <end position="304"/>
    </location>
</feature>
<keyword evidence="5" id="KW-1185">Reference proteome</keyword>
<dbReference type="EMBL" id="JACIDU010000007">
    <property type="protein sequence ID" value="MBB4103465.1"/>
    <property type="molecule type" value="Genomic_DNA"/>
</dbReference>
<dbReference type="RefSeq" id="WP_183792035.1">
    <property type="nucleotide sequence ID" value="NZ_JACIDU010000007.1"/>
</dbReference>
<dbReference type="Pfam" id="PF08239">
    <property type="entry name" value="SH3_3"/>
    <property type="match status" value="1"/>
</dbReference>
<name>A0A7W6K1G9_9HYPH</name>
<feature type="region of interest" description="Disordered" evidence="1">
    <location>
        <begin position="130"/>
        <end position="316"/>
    </location>
</feature>
<feature type="signal peptide" evidence="2">
    <location>
        <begin position="1"/>
        <end position="22"/>
    </location>
</feature>
<evidence type="ECO:0000256" key="2">
    <source>
        <dbReference type="SAM" id="SignalP"/>
    </source>
</evidence>
<sequence length="316" mass="35997">MRFRFLAAALTAFLALPALAQAASGFATANVNMRSGPSTAYPAVVVIPVGARLQIYGCLSYDSWCDVSFAGGRGWVSGRYIQAIYNNNRVYVERNYYQGLGIPIITFDIDDYWGRNYRQREFYRERDVWRREPPRRPPPPSWNDPRPVPGGGYRPQPGWIDNDRPRPVRPQPGWDNGGRPDRPQPGWDNGGRPDRPQQPGWDNGGRPDRPQQPGWDNGGRPDRPRPDRPQPGWDNGGRPVRPQPGWVDNDRPRPDRPRPDQGRPERPGSGWDNNDARPRPDRPRPDQVRPDRPRPDQQRPDRRPACAPGEPCPPAR</sequence>
<reference evidence="4 5" key="1">
    <citation type="submission" date="2020-08" db="EMBL/GenBank/DDBJ databases">
        <title>Genomic Encyclopedia of Type Strains, Phase IV (KMG-IV): sequencing the most valuable type-strain genomes for metagenomic binning, comparative biology and taxonomic classification.</title>
        <authorList>
            <person name="Goeker M."/>
        </authorList>
    </citation>
    <scope>NUCLEOTIDE SEQUENCE [LARGE SCALE GENOMIC DNA]</scope>
    <source>
        <strain evidence="4 5">DSM 26385</strain>
    </source>
</reference>
<feature type="domain" description="SH3b" evidence="3">
    <location>
        <begin position="22"/>
        <end position="84"/>
    </location>
</feature>
<evidence type="ECO:0000313" key="4">
    <source>
        <dbReference type="EMBL" id="MBB4103465.1"/>
    </source>
</evidence>
<feature type="compositionally biased region" description="Basic and acidic residues" evidence="1">
    <location>
        <begin position="248"/>
        <end position="266"/>
    </location>
</feature>
<dbReference type="Gene3D" id="2.30.30.40">
    <property type="entry name" value="SH3 Domains"/>
    <property type="match status" value="1"/>
</dbReference>
<feature type="compositionally biased region" description="Basic and acidic residues" evidence="1">
    <location>
        <begin position="219"/>
        <end position="228"/>
    </location>
</feature>
<keyword evidence="2" id="KW-0732">Signal</keyword>
<evidence type="ECO:0000313" key="5">
    <source>
        <dbReference type="Proteomes" id="UP000584824"/>
    </source>
</evidence>
<proteinExistence type="predicted"/>
<dbReference type="SMART" id="SM00287">
    <property type="entry name" value="SH3b"/>
    <property type="match status" value="1"/>
</dbReference>
<feature type="chain" id="PRO_5031339109" evidence="2">
    <location>
        <begin position="23"/>
        <end position="316"/>
    </location>
</feature>
<evidence type="ECO:0000256" key="1">
    <source>
        <dbReference type="SAM" id="MobiDB-lite"/>
    </source>
</evidence>
<organism evidence="4 5">
    <name type="scientific">Allorhizobium borbori</name>
    <dbReference type="NCBI Taxonomy" id="485907"/>
    <lineage>
        <taxon>Bacteria</taxon>
        <taxon>Pseudomonadati</taxon>
        <taxon>Pseudomonadota</taxon>
        <taxon>Alphaproteobacteria</taxon>
        <taxon>Hyphomicrobiales</taxon>
        <taxon>Rhizobiaceae</taxon>
        <taxon>Rhizobium/Agrobacterium group</taxon>
        <taxon>Allorhizobium</taxon>
    </lineage>
</organism>